<comment type="caution">
    <text evidence="2">The sequence shown here is derived from an EMBL/GenBank/DDBJ whole genome shotgun (WGS) entry which is preliminary data.</text>
</comment>
<evidence type="ECO:0000256" key="1">
    <source>
        <dbReference type="SAM" id="MobiDB-lite"/>
    </source>
</evidence>
<protein>
    <submittedName>
        <fullName evidence="2">Uncharacterized protein</fullName>
    </submittedName>
</protein>
<feature type="region of interest" description="Disordered" evidence="1">
    <location>
        <begin position="1"/>
        <end position="40"/>
    </location>
</feature>
<dbReference type="AlphaFoldDB" id="V8NH46"/>
<feature type="non-terminal residue" evidence="2">
    <location>
        <position position="1"/>
    </location>
</feature>
<feature type="compositionally biased region" description="Basic and acidic residues" evidence="1">
    <location>
        <begin position="21"/>
        <end position="40"/>
    </location>
</feature>
<evidence type="ECO:0000313" key="2">
    <source>
        <dbReference type="EMBL" id="ETE61594.1"/>
    </source>
</evidence>
<accession>V8NH46</accession>
<keyword evidence="3" id="KW-1185">Reference proteome</keyword>
<sequence>MGAPGLSHLTKPQDCLPVLQEGRKERRRGEGREGGKEKGD</sequence>
<gene>
    <name evidence="2" type="ORF">L345_12652</name>
</gene>
<organism evidence="2 3">
    <name type="scientific">Ophiophagus hannah</name>
    <name type="common">King cobra</name>
    <name type="synonym">Naja hannah</name>
    <dbReference type="NCBI Taxonomy" id="8665"/>
    <lineage>
        <taxon>Eukaryota</taxon>
        <taxon>Metazoa</taxon>
        <taxon>Chordata</taxon>
        <taxon>Craniata</taxon>
        <taxon>Vertebrata</taxon>
        <taxon>Euteleostomi</taxon>
        <taxon>Lepidosauria</taxon>
        <taxon>Squamata</taxon>
        <taxon>Bifurcata</taxon>
        <taxon>Unidentata</taxon>
        <taxon>Episquamata</taxon>
        <taxon>Toxicofera</taxon>
        <taxon>Serpentes</taxon>
        <taxon>Colubroidea</taxon>
        <taxon>Elapidae</taxon>
        <taxon>Elapinae</taxon>
        <taxon>Ophiophagus</taxon>
    </lineage>
</organism>
<name>V8NH46_OPHHA</name>
<proteinExistence type="predicted"/>
<evidence type="ECO:0000313" key="3">
    <source>
        <dbReference type="Proteomes" id="UP000018936"/>
    </source>
</evidence>
<reference evidence="2 3" key="1">
    <citation type="journal article" date="2013" name="Proc. Natl. Acad. Sci. U.S.A.">
        <title>The king cobra genome reveals dynamic gene evolution and adaptation in the snake venom system.</title>
        <authorList>
            <person name="Vonk F.J."/>
            <person name="Casewell N.R."/>
            <person name="Henkel C.V."/>
            <person name="Heimberg A.M."/>
            <person name="Jansen H.J."/>
            <person name="McCleary R.J."/>
            <person name="Kerkkamp H.M."/>
            <person name="Vos R.A."/>
            <person name="Guerreiro I."/>
            <person name="Calvete J.J."/>
            <person name="Wuster W."/>
            <person name="Woods A.E."/>
            <person name="Logan J.M."/>
            <person name="Harrison R.A."/>
            <person name="Castoe T.A."/>
            <person name="de Koning A.P."/>
            <person name="Pollock D.D."/>
            <person name="Yandell M."/>
            <person name="Calderon D."/>
            <person name="Renjifo C."/>
            <person name="Currier R.B."/>
            <person name="Salgado D."/>
            <person name="Pla D."/>
            <person name="Sanz L."/>
            <person name="Hyder A.S."/>
            <person name="Ribeiro J.M."/>
            <person name="Arntzen J.W."/>
            <person name="van den Thillart G.E."/>
            <person name="Boetzer M."/>
            <person name="Pirovano W."/>
            <person name="Dirks R.P."/>
            <person name="Spaink H.P."/>
            <person name="Duboule D."/>
            <person name="McGlinn E."/>
            <person name="Kini R.M."/>
            <person name="Richardson M.K."/>
        </authorList>
    </citation>
    <scope>NUCLEOTIDE SEQUENCE</scope>
    <source>
        <tissue evidence="2">Blood</tissue>
    </source>
</reference>
<dbReference type="EMBL" id="AZIM01003784">
    <property type="protein sequence ID" value="ETE61594.1"/>
    <property type="molecule type" value="Genomic_DNA"/>
</dbReference>
<dbReference type="Proteomes" id="UP000018936">
    <property type="component" value="Unassembled WGS sequence"/>
</dbReference>